<protein>
    <submittedName>
        <fullName evidence="2">Uncharacterized protein</fullName>
    </submittedName>
</protein>
<proteinExistence type="predicted"/>
<keyword evidence="3" id="KW-1185">Reference proteome</keyword>
<evidence type="ECO:0000313" key="3">
    <source>
        <dbReference type="Proteomes" id="UP000037558"/>
    </source>
</evidence>
<dbReference type="PATRIC" id="fig|284581.3.peg.3760"/>
<accession>A0A0M0L7B9</accession>
<feature type="transmembrane region" description="Helical" evidence="1">
    <location>
        <begin position="15"/>
        <end position="33"/>
    </location>
</feature>
<evidence type="ECO:0000313" key="2">
    <source>
        <dbReference type="EMBL" id="KOO46950.1"/>
    </source>
</evidence>
<feature type="transmembrane region" description="Helical" evidence="1">
    <location>
        <begin position="39"/>
        <end position="62"/>
    </location>
</feature>
<reference evidence="3" key="1">
    <citation type="submission" date="2015-08" db="EMBL/GenBank/DDBJ databases">
        <title>Fjat-14210 dsm16467.</title>
        <authorList>
            <person name="Liu B."/>
            <person name="Wang J."/>
            <person name="Zhu Y."/>
            <person name="Liu G."/>
            <person name="Chen Q."/>
            <person name="Chen Z."/>
            <person name="Lan J."/>
            <person name="Che J."/>
            <person name="Ge C."/>
            <person name="Shi H."/>
            <person name="Pan Z."/>
            <person name="Liu X."/>
        </authorList>
    </citation>
    <scope>NUCLEOTIDE SEQUENCE [LARGE SCALE GENOMIC DNA]</scope>
    <source>
        <strain evidence="3">DSM 16467</strain>
    </source>
</reference>
<evidence type="ECO:0000256" key="1">
    <source>
        <dbReference type="SAM" id="Phobius"/>
    </source>
</evidence>
<keyword evidence="1" id="KW-0812">Transmembrane</keyword>
<keyword evidence="1" id="KW-0472">Membrane</keyword>
<dbReference type="Proteomes" id="UP000037558">
    <property type="component" value="Unassembled WGS sequence"/>
</dbReference>
<comment type="caution">
    <text evidence="2">The sequence shown here is derived from an EMBL/GenBank/DDBJ whole genome shotgun (WGS) entry which is preliminary data.</text>
</comment>
<dbReference type="EMBL" id="LILC01000011">
    <property type="protein sequence ID" value="KOO46950.1"/>
    <property type="molecule type" value="Genomic_DNA"/>
</dbReference>
<name>A0A0M0L7B9_9BACI</name>
<organism evidence="2 3">
    <name type="scientific">Priestia koreensis</name>
    <dbReference type="NCBI Taxonomy" id="284581"/>
    <lineage>
        <taxon>Bacteria</taxon>
        <taxon>Bacillati</taxon>
        <taxon>Bacillota</taxon>
        <taxon>Bacilli</taxon>
        <taxon>Bacillales</taxon>
        <taxon>Bacillaceae</taxon>
        <taxon>Priestia</taxon>
    </lineage>
</organism>
<dbReference type="AlphaFoldDB" id="A0A0M0L7B9"/>
<dbReference type="OrthoDB" id="2456214at2"/>
<keyword evidence="1" id="KW-1133">Transmembrane helix</keyword>
<sequence length="65" mass="7582">MKRKFNFNSMQAQKWLKTIGAGCAQFIIPLTIFQAVRTLFFPSILDVFLLILFVLLSLAIYLEWI</sequence>
<dbReference type="RefSeq" id="WP_053400961.1">
    <property type="nucleotide sequence ID" value="NZ_CP061868.1"/>
</dbReference>
<gene>
    <name evidence="2" type="ORF">AMD01_08530</name>
</gene>